<dbReference type="InterPro" id="IPR001173">
    <property type="entry name" value="Glyco_trans_2-like"/>
</dbReference>
<name>A0A176TE27_9FLAO</name>
<keyword evidence="3" id="KW-1185">Reference proteome</keyword>
<dbReference type="SUPFAM" id="SSF53448">
    <property type="entry name" value="Nucleotide-diphospho-sugar transferases"/>
    <property type="match status" value="1"/>
</dbReference>
<dbReference type="PANTHER" id="PTHR22916">
    <property type="entry name" value="GLYCOSYLTRANSFERASE"/>
    <property type="match status" value="1"/>
</dbReference>
<dbReference type="Pfam" id="PF00535">
    <property type="entry name" value="Glycos_transf_2"/>
    <property type="match status" value="1"/>
</dbReference>
<evidence type="ECO:0000259" key="1">
    <source>
        <dbReference type="Pfam" id="PF00535"/>
    </source>
</evidence>
<feature type="domain" description="Glycosyltransferase 2-like" evidence="1">
    <location>
        <begin position="8"/>
        <end position="158"/>
    </location>
</feature>
<gene>
    <name evidence="2" type="ORF">LPB303_04245</name>
</gene>
<dbReference type="GO" id="GO:0016758">
    <property type="term" value="F:hexosyltransferase activity"/>
    <property type="evidence" value="ECO:0007669"/>
    <property type="project" value="UniProtKB-ARBA"/>
</dbReference>
<evidence type="ECO:0000313" key="2">
    <source>
        <dbReference type="EMBL" id="OAD46132.1"/>
    </source>
</evidence>
<protein>
    <recommendedName>
        <fullName evidence="1">Glycosyltransferase 2-like domain-containing protein</fullName>
    </recommendedName>
</protein>
<dbReference type="PANTHER" id="PTHR22916:SF3">
    <property type="entry name" value="UDP-GLCNAC:BETAGAL BETA-1,3-N-ACETYLGLUCOSAMINYLTRANSFERASE-LIKE PROTEIN 1"/>
    <property type="match status" value="1"/>
</dbReference>
<comment type="caution">
    <text evidence="2">The sequence shown here is derived from an EMBL/GenBank/DDBJ whole genome shotgun (WGS) entry which is preliminary data.</text>
</comment>
<proteinExistence type="predicted"/>
<dbReference type="RefSeq" id="WP_068448441.1">
    <property type="nucleotide sequence ID" value="NZ_CP150660.1"/>
</dbReference>
<dbReference type="Gene3D" id="3.90.550.10">
    <property type="entry name" value="Spore Coat Polysaccharide Biosynthesis Protein SpsA, Chain A"/>
    <property type="match status" value="1"/>
</dbReference>
<dbReference type="EMBL" id="LVWE01000005">
    <property type="protein sequence ID" value="OAD46132.1"/>
    <property type="molecule type" value="Genomic_DNA"/>
</dbReference>
<organism evidence="2 3">
    <name type="scientific">Polaribacter atrinae</name>
    <dbReference type="NCBI Taxonomy" id="1333662"/>
    <lineage>
        <taxon>Bacteria</taxon>
        <taxon>Pseudomonadati</taxon>
        <taxon>Bacteroidota</taxon>
        <taxon>Flavobacteriia</taxon>
        <taxon>Flavobacteriales</taxon>
        <taxon>Flavobacteriaceae</taxon>
    </lineage>
</organism>
<dbReference type="OrthoDB" id="597270at2"/>
<dbReference type="InterPro" id="IPR029044">
    <property type="entry name" value="Nucleotide-diphossugar_trans"/>
</dbReference>
<dbReference type="AlphaFoldDB" id="A0A176TE27"/>
<accession>A0A176TE27</accession>
<dbReference type="Proteomes" id="UP000076923">
    <property type="component" value="Unassembled WGS sequence"/>
</dbReference>
<reference evidence="2 3" key="1">
    <citation type="submission" date="2016-02" db="EMBL/GenBank/DDBJ databases">
        <title>Draft genome sequence of Polaribacter atrinae KACC17473.</title>
        <authorList>
            <person name="Shin S.-K."/>
            <person name="Yi H."/>
        </authorList>
    </citation>
    <scope>NUCLEOTIDE SEQUENCE [LARGE SCALE GENOMIC DNA]</scope>
    <source>
        <strain evidence="2 3">KACC 17473</strain>
    </source>
</reference>
<dbReference type="STRING" id="1333662.LPB303_04245"/>
<evidence type="ECO:0000313" key="3">
    <source>
        <dbReference type="Proteomes" id="UP000076923"/>
    </source>
</evidence>
<sequence>MSKEPLVSVVIPTYNRQEFLEEAILSVVNQSYNNIEILVIDDGSKENYAEVICNKYKKCHYFYKNNGGLSSARNFGINVAKGSYIAFLDDDDFWRADKLQKQVKVLNSNKNVDCVHSSASVVDEKGNEKGKLIGASENKIHKRSGDVFWNALGRWVVKSPTPLIRRKVFTKDLMFDEDIKIGEDVDFYQRMFYNHKVFYINEPLAFYREYDNKERLSLQKEKYIGLEKKIYDNFVKMGIKNPFVLSKIASKLLDSGVSRFNFLNPQKKIKLRFLDKYIFPIKTLNKINFSKK</sequence>